<dbReference type="SUPFAM" id="SSF53474">
    <property type="entry name" value="alpha/beta-Hydrolases"/>
    <property type="match status" value="1"/>
</dbReference>
<dbReference type="ESTHER" id="9alte-k7ajk4">
    <property type="family name" value="Est9X"/>
</dbReference>
<evidence type="ECO:0000256" key="1">
    <source>
        <dbReference type="ARBA" id="ARBA00022801"/>
    </source>
</evidence>
<protein>
    <recommendedName>
        <fullName evidence="3">BD-FAE-like domain-containing protein</fullName>
    </recommendedName>
</protein>
<proteinExistence type="predicted"/>
<feature type="domain" description="BD-FAE-like" evidence="3">
    <location>
        <begin position="79"/>
        <end position="269"/>
    </location>
</feature>
<dbReference type="OrthoDB" id="255603at2"/>
<dbReference type="InterPro" id="IPR029058">
    <property type="entry name" value="AB_hydrolase_fold"/>
</dbReference>
<evidence type="ECO:0000259" key="3">
    <source>
        <dbReference type="Pfam" id="PF20434"/>
    </source>
</evidence>
<keyword evidence="2" id="KW-0732">Signal</keyword>
<name>K7AJK4_9ALTE</name>
<dbReference type="Gene3D" id="3.40.50.1820">
    <property type="entry name" value="alpha/beta hydrolase"/>
    <property type="match status" value="1"/>
</dbReference>
<dbReference type="AlphaFoldDB" id="K7AJK4"/>
<keyword evidence="5" id="KW-1185">Reference proteome</keyword>
<accession>K7AJK4</accession>
<keyword evidence="1" id="KW-0378">Hydrolase</keyword>
<feature type="signal peptide" evidence="2">
    <location>
        <begin position="1"/>
        <end position="20"/>
    </location>
</feature>
<sequence>MKLTLNLVLLFLLSLLNACADGPHKPNNVAHDEVVEQGQTSPTMLHDVSFEQVMALNSEPDDSLKLAYGSEALQYGRLYLPEQNETQGHQTYAPLVIFIHGGCWLNAYGIEHSVAFSQSLAQQGFAVWSLEYRRTGDAGGGWPGSFNDILKGVSFAQSFKDYPIDLSNIVLTGHSAGGHLALLASAPERGLFKGDARLKGVIGLAAIVDVVAYSKGTNSCQTAAVDFFGGNAEQMPDAYERGSPLTSSLPANTLLLQGDVDSVVDRNQAIASGLKYKVVSGAGHFDWIHPGTTAYQTFLATLHERVSTP</sequence>
<gene>
    <name evidence="4" type="ORF">GPLA_4555</name>
</gene>
<dbReference type="STRING" id="1129793.GPLA_4555"/>
<evidence type="ECO:0000313" key="4">
    <source>
        <dbReference type="EMBL" id="GAC35430.1"/>
    </source>
</evidence>
<dbReference type="EMBL" id="BAER01000133">
    <property type="protein sequence ID" value="GAC35430.1"/>
    <property type="molecule type" value="Genomic_DNA"/>
</dbReference>
<dbReference type="GO" id="GO:0016787">
    <property type="term" value="F:hydrolase activity"/>
    <property type="evidence" value="ECO:0007669"/>
    <property type="project" value="UniProtKB-KW"/>
</dbReference>
<reference evidence="5" key="1">
    <citation type="journal article" date="2014" name="Environ. Microbiol.">
        <title>Comparative genomics of the marine bacterial genus Glaciecola reveals the high degree of genomic diversity and genomic characteristic for cold adaptation.</title>
        <authorList>
            <person name="Qin Q.L."/>
            <person name="Xie B.B."/>
            <person name="Yu Y."/>
            <person name="Shu Y.L."/>
            <person name="Rong J.C."/>
            <person name="Zhang Y.J."/>
            <person name="Zhao D.L."/>
            <person name="Chen X.L."/>
            <person name="Zhang X.Y."/>
            <person name="Chen B."/>
            <person name="Zhou B.C."/>
            <person name="Zhang Y.Z."/>
        </authorList>
    </citation>
    <scope>NUCLEOTIDE SEQUENCE [LARGE SCALE GENOMIC DNA]</scope>
    <source>
        <strain evidence="5">LMG 21857</strain>
    </source>
</reference>
<dbReference type="InterPro" id="IPR050300">
    <property type="entry name" value="GDXG_lipolytic_enzyme"/>
</dbReference>
<dbReference type="Pfam" id="PF20434">
    <property type="entry name" value="BD-FAE"/>
    <property type="match status" value="1"/>
</dbReference>
<comment type="caution">
    <text evidence="4">The sequence shown here is derived from an EMBL/GenBank/DDBJ whole genome shotgun (WGS) entry which is preliminary data.</text>
</comment>
<organism evidence="4 5">
    <name type="scientific">Paraglaciecola polaris LMG 21857</name>
    <dbReference type="NCBI Taxonomy" id="1129793"/>
    <lineage>
        <taxon>Bacteria</taxon>
        <taxon>Pseudomonadati</taxon>
        <taxon>Pseudomonadota</taxon>
        <taxon>Gammaproteobacteria</taxon>
        <taxon>Alteromonadales</taxon>
        <taxon>Alteromonadaceae</taxon>
        <taxon>Paraglaciecola</taxon>
    </lineage>
</organism>
<evidence type="ECO:0000256" key="2">
    <source>
        <dbReference type="SAM" id="SignalP"/>
    </source>
</evidence>
<dbReference type="Proteomes" id="UP000006322">
    <property type="component" value="Unassembled WGS sequence"/>
</dbReference>
<feature type="chain" id="PRO_5003899008" description="BD-FAE-like domain-containing protein" evidence="2">
    <location>
        <begin position="21"/>
        <end position="309"/>
    </location>
</feature>
<evidence type="ECO:0000313" key="5">
    <source>
        <dbReference type="Proteomes" id="UP000006322"/>
    </source>
</evidence>
<dbReference type="InterPro" id="IPR049492">
    <property type="entry name" value="BD-FAE-like_dom"/>
</dbReference>
<dbReference type="RefSeq" id="WP_007107192.1">
    <property type="nucleotide sequence ID" value="NZ_BAER01000133.1"/>
</dbReference>
<dbReference type="PANTHER" id="PTHR48081">
    <property type="entry name" value="AB HYDROLASE SUPERFAMILY PROTEIN C4A8.06C"/>
    <property type="match status" value="1"/>
</dbReference>